<dbReference type="SUPFAM" id="SSF54928">
    <property type="entry name" value="RNA-binding domain, RBD"/>
    <property type="match status" value="1"/>
</dbReference>
<dbReference type="Proteomes" id="UP000265520">
    <property type="component" value="Unassembled WGS sequence"/>
</dbReference>
<evidence type="ECO:0000313" key="2">
    <source>
        <dbReference type="Proteomes" id="UP000265520"/>
    </source>
</evidence>
<dbReference type="EMBL" id="LXQA010068161">
    <property type="protein sequence ID" value="MCI08209.1"/>
    <property type="molecule type" value="Genomic_DNA"/>
</dbReference>
<dbReference type="PANTHER" id="PTHR34427">
    <property type="entry name" value="DUF4283 DOMAIN PROTEIN"/>
    <property type="match status" value="1"/>
</dbReference>
<feature type="non-terminal residue" evidence="1">
    <location>
        <position position="226"/>
    </location>
</feature>
<dbReference type="AlphaFoldDB" id="A0A392P9P4"/>
<dbReference type="GO" id="GO:0003676">
    <property type="term" value="F:nucleic acid binding"/>
    <property type="evidence" value="ECO:0007669"/>
    <property type="project" value="InterPro"/>
</dbReference>
<name>A0A392P9P4_9FABA</name>
<protein>
    <submittedName>
        <fullName evidence="1">Uncharacterized protein</fullName>
    </submittedName>
</protein>
<sequence length="226" mass="26746">MVRVGEMRDNDYEWQEVRRRRNNRSSNNATVPDIAIVHQRRREEETRLTTYFFPDIPDSFGSKAMLNIFQKYGDAVEVVIPAKRDKGGRRFGFARFEHVRDVHTTRWSTREVDKSRLVWLRVYGVPVHAWNVEFFDMITKPYGEFINEDEGTLKGTTMDVARILIRTEEQKVVDEIVEVEINNEIFRLRIIEDFYGPMRIMVAQDKRCDGRDAESECSDEEEENTI</sequence>
<dbReference type="Gene3D" id="3.30.70.330">
    <property type="match status" value="1"/>
</dbReference>
<comment type="caution">
    <text evidence="1">The sequence shown here is derived from an EMBL/GenBank/DDBJ whole genome shotgun (WGS) entry which is preliminary data.</text>
</comment>
<accession>A0A392P9P4</accession>
<keyword evidence="2" id="KW-1185">Reference proteome</keyword>
<proteinExistence type="predicted"/>
<evidence type="ECO:0000313" key="1">
    <source>
        <dbReference type="EMBL" id="MCI08209.1"/>
    </source>
</evidence>
<dbReference type="InterPro" id="IPR035979">
    <property type="entry name" value="RBD_domain_sf"/>
</dbReference>
<organism evidence="1 2">
    <name type="scientific">Trifolium medium</name>
    <dbReference type="NCBI Taxonomy" id="97028"/>
    <lineage>
        <taxon>Eukaryota</taxon>
        <taxon>Viridiplantae</taxon>
        <taxon>Streptophyta</taxon>
        <taxon>Embryophyta</taxon>
        <taxon>Tracheophyta</taxon>
        <taxon>Spermatophyta</taxon>
        <taxon>Magnoliopsida</taxon>
        <taxon>eudicotyledons</taxon>
        <taxon>Gunneridae</taxon>
        <taxon>Pentapetalae</taxon>
        <taxon>rosids</taxon>
        <taxon>fabids</taxon>
        <taxon>Fabales</taxon>
        <taxon>Fabaceae</taxon>
        <taxon>Papilionoideae</taxon>
        <taxon>50 kb inversion clade</taxon>
        <taxon>NPAAA clade</taxon>
        <taxon>Hologalegina</taxon>
        <taxon>IRL clade</taxon>
        <taxon>Trifolieae</taxon>
        <taxon>Trifolium</taxon>
    </lineage>
</organism>
<reference evidence="1 2" key="1">
    <citation type="journal article" date="2018" name="Front. Plant Sci.">
        <title>Red Clover (Trifolium pratense) and Zigzag Clover (T. medium) - A Picture of Genomic Similarities and Differences.</title>
        <authorList>
            <person name="Dluhosova J."/>
            <person name="Istvanek J."/>
            <person name="Nedelnik J."/>
            <person name="Repkova J."/>
        </authorList>
    </citation>
    <scope>NUCLEOTIDE SEQUENCE [LARGE SCALE GENOMIC DNA]</scope>
    <source>
        <strain evidence="2">cv. 10/8</strain>
        <tissue evidence="1">Leaf</tissue>
    </source>
</reference>
<dbReference type="InterPro" id="IPR012677">
    <property type="entry name" value="Nucleotide-bd_a/b_plait_sf"/>
</dbReference>
<dbReference type="PANTHER" id="PTHR34427:SF5">
    <property type="entry name" value="DUF4283 DOMAIN-CONTAINING PROTEIN"/>
    <property type="match status" value="1"/>
</dbReference>